<feature type="domain" description="ABC transporter" evidence="3">
    <location>
        <begin position="5"/>
        <end position="221"/>
    </location>
</feature>
<keyword evidence="1" id="KW-0547">Nucleotide-binding</keyword>
<evidence type="ECO:0000259" key="3">
    <source>
        <dbReference type="PROSITE" id="PS50893"/>
    </source>
</evidence>
<gene>
    <name evidence="4" type="ORF">ENQ77_08950</name>
</gene>
<protein>
    <submittedName>
        <fullName evidence="4">ATP-binding cassette domain-containing protein</fullName>
    </submittedName>
</protein>
<evidence type="ECO:0000313" key="4">
    <source>
        <dbReference type="EMBL" id="HEN28750.1"/>
    </source>
</evidence>
<proteinExistence type="predicted"/>
<accession>A0A7C2P0K2</accession>
<dbReference type="GO" id="GO:0005524">
    <property type="term" value="F:ATP binding"/>
    <property type="evidence" value="ECO:0007669"/>
    <property type="project" value="UniProtKB-KW"/>
</dbReference>
<name>A0A7C2P0K2_UNCW3</name>
<sequence length="221" mass="25081">MADKVEFEKVSVKFNERWYALSNVSFTIKKGDFVFFVGPTGAGKTTILRLIYGDIFPAEGEVRVDGYPLKKISKKKLLELRKGMGIVFQDLMLLEDRTVFENLALPVRLKGDEDVMKKVVFGLKDVGLTYKSNDLVSSLSRGEQQRLALARAMINEPELLLADEPFSNLHANDIEWLIEKMKAYNELGVTILLSTHNMDVIGKVPKARVFRIEEGRLKIEN</sequence>
<dbReference type="GO" id="GO:0022857">
    <property type="term" value="F:transmembrane transporter activity"/>
    <property type="evidence" value="ECO:0007669"/>
    <property type="project" value="TreeGrafter"/>
</dbReference>
<dbReference type="Gene3D" id="3.40.50.300">
    <property type="entry name" value="P-loop containing nucleotide triphosphate hydrolases"/>
    <property type="match status" value="1"/>
</dbReference>
<dbReference type="InterPro" id="IPR015854">
    <property type="entry name" value="ABC_transpr_LolD-like"/>
</dbReference>
<dbReference type="PROSITE" id="PS50893">
    <property type="entry name" value="ABC_TRANSPORTER_2"/>
    <property type="match status" value="1"/>
</dbReference>
<dbReference type="AlphaFoldDB" id="A0A7C2P0K2"/>
<dbReference type="SMART" id="SM00382">
    <property type="entry name" value="AAA"/>
    <property type="match status" value="1"/>
</dbReference>
<dbReference type="InterPro" id="IPR027417">
    <property type="entry name" value="P-loop_NTPase"/>
</dbReference>
<keyword evidence="2 4" id="KW-0067">ATP-binding</keyword>
<dbReference type="SUPFAM" id="SSF52540">
    <property type="entry name" value="P-loop containing nucleoside triphosphate hydrolases"/>
    <property type="match status" value="1"/>
</dbReference>
<dbReference type="GO" id="GO:0005886">
    <property type="term" value="C:plasma membrane"/>
    <property type="evidence" value="ECO:0007669"/>
    <property type="project" value="TreeGrafter"/>
</dbReference>
<dbReference type="InterPro" id="IPR003439">
    <property type="entry name" value="ABC_transporter-like_ATP-bd"/>
</dbReference>
<dbReference type="GO" id="GO:0016887">
    <property type="term" value="F:ATP hydrolysis activity"/>
    <property type="evidence" value="ECO:0007669"/>
    <property type="project" value="InterPro"/>
</dbReference>
<organism evidence="4">
    <name type="scientific">candidate division WOR-3 bacterium</name>
    <dbReference type="NCBI Taxonomy" id="2052148"/>
    <lineage>
        <taxon>Bacteria</taxon>
        <taxon>Bacteria division WOR-3</taxon>
    </lineage>
</organism>
<reference evidence="4" key="1">
    <citation type="journal article" date="2020" name="mSystems">
        <title>Genome- and Community-Level Interaction Insights into Carbon Utilization and Element Cycling Functions of Hydrothermarchaeota in Hydrothermal Sediment.</title>
        <authorList>
            <person name="Zhou Z."/>
            <person name="Liu Y."/>
            <person name="Xu W."/>
            <person name="Pan J."/>
            <person name="Luo Z.H."/>
            <person name="Li M."/>
        </authorList>
    </citation>
    <scope>NUCLEOTIDE SEQUENCE [LARGE SCALE GENOMIC DNA]</scope>
    <source>
        <strain evidence="4">SpSt-34</strain>
    </source>
</reference>
<evidence type="ECO:0000256" key="1">
    <source>
        <dbReference type="ARBA" id="ARBA00022741"/>
    </source>
</evidence>
<dbReference type="Pfam" id="PF00005">
    <property type="entry name" value="ABC_tran"/>
    <property type="match status" value="1"/>
</dbReference>
<comment type="caution">
    <text evidence="4">The sequence shown here is derived from an EMBL/GenBank/DDBJ whole genome shotgun (WGS) entry which is preliminary data.</text>
</comment>
<dbReference type="InterPro" id="IPR003593">
    <property type="entry name" value="AAA+_ATPase"/>
</dbReference>
<dbReference type="PANTHER" id="PTHR24220">
    <property type="entry name" value="IMPORT ATP-BINDING PROTEIN"/>
    <property type="match status" value="1"/>
</dbReference>
<evidence type="ECO:0000256" key="2">
    <source>
        <dbReference type="ARBA" id="ARBA00022840"/>
    </source>
</evidence>
<dbReference type="PANTHER" id="PTHR24220:SF470">
    <property type="entry name" value="CELL DIVISION ATP-BINDING PROTEIN FTSE"/>
    <property type="match status" value="1"/>
</dbReference>
<dbReference type="EMBL" id="DSOL01000257">
    <property type="protein sequence ID" value="HEN28750.1"/>
    <property type="molecule type" value="Genomic_DNA"/>
</dbReference>